<dbReference type="EMBL" id="AP014936">
    <property type="protein sequence ID" value="BAU50106.1"/>
    <property type="molecule type" value="Genomic_DNA"/>
</dbReference>
<dbReference type="Proteomes" id="UP000218899">
    <property type="component" value="Chromosome"/>
</dbReference>
<dbReference type="SMART" id="SM00671">
    <property type="entry name" value="SEL1"/>
    <property type="match status" value="1"/>
</dbReference>
<proteinExistence type="predicted"/>
<evidence type="ECO:0000313" key="3">
    <source>
        <dbReference type="Proteomes" id="UP000218899"/>
    </source>
</evidence>
<dbReference type="InterPro" id="IPR011990">
    <property type="entry name" value="TPR-like_helical_dom_sf"/>
</dbReference>
<dbReference type="InterPro" id="IPR006597">
    <property type="entry name" value="Sel1-like"/>
</dbReference>
<accession>A0A1C7AFJ3</accession>
<name>A0A1C7AFJ3_9GAMM</name>
<reference evidence="2 3" key="1">
    <citation type="submission" date="2015-08" db="EMBL/GenBank/DDBJ databases">
        <title>Complete genome sequence of Sulfurifustis variabilis.</title>
        <authorList>
            <person name="Miura A."/>
            <person name="Kojima H."/>
            <person name="Fukui M."/>
        </authorList>
    </citation>
    <scope>NUCLEOTIDE SEQUENCE [LARGE SCALE GENOMIC DNA]</scope>
    <source>
        <strain evidence="3">skN76</strain>
    </source>
</reference>
<gene>
    <name evidence="2" type="ORF">SVA_3570</name>
</gene>
<dbReference type="Gene3D" id="1.25.40.10">
    <property type="entry name" value="Tetratricopeptide repeat domain"/>
    <property type="match status" value="1"/>
</dbReference>
<evidence type="ECO:0008006" key="4">
    <source>
        <dbReference type="Google" id="ProtNLM"/>
    </source>
</evidence>
<dbReference type="AlphaFoldDB" id="A0A1C7AFJ3"/>
<dbReference type="SUPFAM" id="SSF81901">
    <property type="entry name" value="HCP-like"/>
    <property type="match status" value="1"/>
</dbReference>
<dbReference type="KEGG" id="sva:SVA_3570"/>
<sequence>MVCLLLSAASPASDDDVQAGIFQTYLKLAEQGDMNAQYIVAHRYEIGKGTGADIDKANYWYDRAAAKGHPLALRKVEERRPPVEIAETGSGSGTAPSPVIKVADPVPPPKPPAAAPAARASKVAAKHEPAKPRAQPASVARQEKPHGAAPAPAHVAAESRAKEGHMVAKAVTEQVPPAPVDMIATVLRGQWSRNRQPAEFLPSARAACLQSSRAEIVCFSSELTRNVGGVGVTYNVKTVLSGLDNRDGRFALSYVYNVLHVASRPEPEALVPDTGDLQARTGWQEPGHTLDCRFNDERSMTCARADRKLSYQFARD</sequence>
<protein>
    <recommendedName>
        <fullName evidence="4">Sel1 repeat family protein</fullName>
    </recommendedName>
</protein>
<keyword evidence="3" id="KW-1185">Reference proteome</keyword>
<feature type="compositionally biased region" description="Pro residues" evidence="1">
    <location>
        <begin position="105"/>
        <end position="114"/>
    </location>
</feature>
<evidence type="ECO:0000256" key="1">
    <source>
        <dbReference type="SAM" id="MobiDB-lite"/>
    </source>
</evidence>
<organism evidence="2 3">
    <name type="scientific">Sulfurifustis variabilis</name>
    <dbReference type="NCBI Taxonomy" id="1675686"/>
    <lineage>
        <taxon>Bacteria</taxon>
        <taxon>Pseudomonadati</taxon>
        <taxon>Pseudomonadota</taxon>
        <taxon>Gammaproteobacteria</taxon>
        <taxon>Acidiferrobacterales</taxon>
        <taxon>Acidiferrobacteraceae</taxon>
        <taxon>Sulfurifustis</taxon>
    </lineage>
</organism>
<feature type="region of interest" description="Disordered" evidence="1">
    <location>
        <begin position="104"/>
        <end position="160"/>
    </location>
</feature>
<feature type="compositionally biased region" description="Low complexity" evidence="1">
    <location>
        <begin position="147"/>
        <end position="156"/>
    </location>
</feature>
<evidence type="ECO:0000313" key="2">
    <source>
        <dbReference type="EMBL" id="BAU50106.1"/>
    </source>
</evidence>